<name>A0A5C6PEY8_9TELE</name>
<keyword evidence="7" id="KW-0965">Cell junction</keyword>
<dbReference type="InterPro" id="IPR017974">
    <property type="entry name" value="Claudin_CS"/>
</dbReference>
<keyword evidence="8 10" id="KW-1133">Transmembrane helix</keyword>
<evidence type="ECO:0000313" key="11">
    <source>
        <dbReference type="EMBL" id="TWW76857.1"/>
    </source>
</evidence>
<dbReference type="PRINTS" id="PR01077">
    <property type="entry name" value="CLAUDIN"/>
</dbReference>
<keyword evidence="12" id="KW-1185">Reference proteome</keyword>
<dbReference type="PROSITE" id="PS01346">
    <property type="entry name" value="CLAUDIN"/>
    <property type="match status" value="1"/>
</dbReference>
<evidence type="ECO:0000256" key="3">
    <source>
        <dbReference type="ARBA" id="ARBA00008295"/>
    </source>
</evidence>
<sequence>MSQMSDESFYSIKVQHFLHDIDSEKKQLDLEATMKAKLEVLSLVLGLLGLIGTITATAIPMWRVSAFIGANLIVMEELWEGLWMNCYSQADIKMQCKAYDSLLILPAELQAARGFMCVSIVLVLISLVIAACGTEKNSCCRDNMRSKNITLATAGCLFLVSCLTTLIPVSWVGHTVIQDFYNPLVVDSQKRELGESLFIGWATSGVLLITGIILLFCYSKRRSKEGEVYPGAYAIAPIKEESVYLERTPSSFHKLQEYV</sequence>
<dbReference type="GO" id="GO:0005198">
    <property type="term" value="F:structural molecule activity"/>
    <property type="evidence" value="ECO:0007669"/>
    <property type="project" value="InterPro"/>
</dbReference>
<evidence type="ECO:0000256" key="5">
    <source>
        <dbReference type="ARBA" id="ARBA00022475"/>
    </source>
</evidence>
<evidence type="ECO:0000256" key="10">
    <source>
        <dbReference type="SAM" id="Phobius"/>
    </source>
</evidence>
<feature type="transmembrane region" description="Helical" evidence="10">
    <location>
        <begin position="197"/>
        <end position="218"/>
    </location>
</feature>
<organism evidence="11 12">
    <name type="scientific">Takifugu flavidus</name>
    <name type="common">sansaifugu</name>
    <dbReference type="NCBI Taxonomy" id="433684"/>
    <lineage>
        <taxon>Eukaryota</taxon>
        <taxon>Metazoa</taxon>
        <taxon>Chordata</taxon>
        <taxon>Craniata</taxon>
        <taxon>Vertebrata</taxon>
        <taxon>Euteleostomi</taxon>
        <taxon>Actinopterygii</taxon>
        <taxon>Neopterygii</taxon>
        <taxon>Teleostei</taxon>
        <taxon>Neoteleostei</taxon>
        <taxon>Acanthomorphata</taxon>
        <taxon>Eupercaria</taxon>
        <taxon>Tetraodontiformes</taxon>
        <taxon>Tetradontoidea</taxon>
        <taxon>Tetraodontidae</taxon>
        <taxon>Takifugu</taxon>
    </lineage>
</organism>
<accession>A0A5C6PEY8</accession>
<dbReference type="GO" id="GO:0005923">
    <property type="term" value="C:bicellular tight junction"/>
    <property type="evidence" value="ECO:0007669"/>
    <property type="project" value="UniProtKB-SubCell"/>
</dbReference>
<dbReference type="InterPro" id="IPR006187">
    <property type="entry name" value="Claudin"/>
</dbReference>
<keyword evidence="5" id="KW-1003">Cell membrane</keyword>
<comment type="caution">
    <text evidence="11">The sequence shown here is derived from an EMBL/GenBank/DDBJ whole genome shotgun (WGS) entry which is preliminary data.</text>
</comment>
<feature type="transmembrane region" description="Helical" evidence="10">
    <location>
        <begin position="40"/>
        <end position="62"/>
    </location>
</feature>
<keyword evidence="9 10" id="KW-0472">Membrane</keyword>
<dbReference type="Pfam" id="PF00822">
    <property type="entry name" value="PMP22_Claudin"/>
    <property type="match status" value="1"/>
</dbReference>
<feature type="transmembrane region" description="Helical" evidence="10">
    <location>
        <begin position="154"/>
        <end position="177"/>
    </location>
</feature>
<comment type="subcellular location">
    <subcellularLocation>
        <location evidence="1">Cell junction</location>
        <location evidence="1">Tight junction</location>
    </subcellularLocation>
    <subcellularLocation>
        <location evidence="2">Cell membrane</location>
        <topology evidence="2">Multi-pass membrane protein</topology>
    </subcellularLocation>
</comment>
<dbReference type="EMBL" id="RHFK02000004">
    <property type="protein sequence ID" value="TWW76857.1"/>
    <property type="molecule type" value="Genomic_DNA"/>
</dbReference>
<keyword evidence="4" id="KW-0796">Tight junction</keyword>
<protein>
    <submittedName>
        <fullName evidence="11">Claudin-17</fullName>
    </submittedName>
</protein>
<dbReference type="Gene3D" id="1.20.140.150">
    <property type="match status" value="1"/>
</dbReference>
<dbReference type="PANTHER" id="PTHR12002">
    <property type="entry name" value="CLAUDIN"/>
    <property type="match status" value="1"/>
</dbReference>
<keyword evidence="6 10" id="KW-0812">Transmembrane</keyword>
<evidence type="ECO:0000256" key="9">
    <source>
        <dbReference type="ARBA" id="ARBA00023136"/>
    </source>
</evidence>
<evidence type="ECO:0000313" key="12">
    <source>
        <dbReference type="Proteomes" id="UP000324091"/>
    </source>
</evidence>
<reference evidence="11 12" key="1">
    <citation type="submission" date="2019-04" db="EMBL/GenBank/DDBJ databases">
        <title>Chromosome genome assembly for Takifugu flavidus.</title>
        <authorList>
            <person name="Xiao S."/>
        </authorList>
    </citation>
    <scope>NUCLEOTIDE SEQUENCE [LARGE SCALE GENOMIC DNA]</scope>
    <source>
        <strain evidence="11">HTHZ2018</strain>
        <tissue evidence="11">Muscle</tissue>
    </source>
</reference>
<evidence type="ECO:0000256" key="8">
    <source>
        <dbReference type="ARBA" id="ARBA00022989"/>
    </source>
</evidence>
<evidence type="ECO:0000256" key="2">
    <source>
        <dbReference type="ARBA" id="ARBA00004651"/>
    </source>
</evidence>
<evidence type="ECO:0000256" key="4">
    <source>
        <dbReference type="ARBA" id="ARBA00022427"/>
    </source>
</evidence>
<comment type="similarity">
    <text evidence="3">Belongs to the claudin family.</text>
</comment>
<feature type="transmembrane region" description="Helical" evidence="10">
    <location>
        <begin position="111"/>
        <end position="133"/>
    </location>
</feature>
<proteinExistence type="inferred from homology"/>
<evidence type="ECO:0000256" key="1">
    <source>
        <dbReference type="ARBA" id="ARBA00004435"/>
    </source>
</evidence>
<dbReference type="GO" id="GO:0005886">
    <property type="term" value="C:plasma membrane"/>
    <property type="evidence" value="ECO:0007669"/>
    <property type="project" value="UniProtKB-SubCell"/>
</dbReference>
<dbReference type="AlphaFoldDB" id="A0A5C6PEY8"/>
<dbReference type="FunFam" id="1.20.140.150:FF:000001">
    <property type="entry name" value="Claudin"/>
    <property type="match status" value="1"/>
</dbReference>
<gene>
    <name evidence="11" type="ORF">D4764_12G0002470</name>
</gene>
<dbReference type="InterPro" id="IPR004031">
    <property type="entry name" value="PMP22/EMP/MP20/Claudin"/>
</dbReference>
<evidence type="ECO:0000256" key="7">
    <source>
        <dbReference type="ARBA" id="ARBA00022949"/>
    </source>
</evidence>
<evidence type="ECO:0000256" key="6">
    <source>
        <dbReference type="ARBA" id="ARBA00022692"/>
    </source>
</evidence>
<dbReference type="Proteomes" id="UP000324091">
    <property type="component" value="Chromosome 12"/>
</dbReference>